<sequence>MLRVFFALMTSLIFSVSAKPEASSGPVNGAVILQYHHVSDKTPAITSVTPAQFREQMAYLAENNFNVISLTQLVAAIRANESLPEKSIVITFDDGYKNIAESAHPILKEYGFPYTLFVAIEPIEKGYGEMMSWQQLQQLAAEGADIANHSWGHEHLVRKLAGETDADWLARVEQNILDTEAAIAKATGHNFKMLAYPYGEYNAEIQALLERHGYIAVGQQSGAAGVYSELTALPRFPVAGPYADMSSLKVKMHSLNMPVLAQNTTNPELKAGGWRPELRVTLDTSDIYPHQLMCFVQGQGAKKPTWLSANEFVIQADLDLPAGRSRYNCTAPSKTKGRYYWFSQAWVRPKNNGEWIKE</sequence>
<dbReference type="PROSITE" id="PS51677">
    <property type="entry name" value="NODB"/>
    <property type="match status" value="1"/>
</dbReference>
<keyword evidence="6" id="KW-1185">Reference proteome</keyword>
<organism evidence="5 6">
    <name type="scientific">Shewanella corallii</name>
    <dbReference type="NCBI Taxonomy" id="560080"/>
    <lineage>
        <taxon>Bacteria</taxon>
        <taxon>Pseudomonadati</taxon>
        <taxon>Pseudomonadota</taxon>
        <taxon>Gammaproteobacteria</taxon>
        <taxon>Alteromonadales</taxon>
        <taxon>Shewanellaceae</taxon>
        <taxon>Shewanella</taxon>
    </lineage>
</organism>
<evidence type="ECO:0000256" key="3">
    <source>
        <dbReference type="SAM" id="SignalP"/>
    </source>
</evidence>
<feature type="chain" id="PRO_5046505928" evidence="3">
    <location>
        <begin position="19"/>
        <end position="358"/>
    </location>
</feature>
<evidence type="ECO:0000313" key="6">
    <source>
        <dbReference type="Proteomes" id="UP001202831"/>
    </source>
</evidence>
<evidence type="ECO:0000256" key="2">
    <source>
        <dbReference type="ARBA" id="ARBA00022729"/>
    </source>
</evidence>
<protein>
    <submittedName>
        <fullName evidence="5">Polysaccharide deacetylase family protein</fullName>
    </submittedName>
</protein>
<evidence type="ECO:0000313" key="5">
    <source>
        <dbReference type="EMBL" id="MCL2915173.1"/>
    </source>
</evidence>
<feature type="domain" description="NodB homology" evidence="4">
    <location>
        <begin position="86"/>
        <end position="296"/>
    </location>
</feature>
<evidence type="ECO:0000256" key="1">
    <source>
        <dbReference type="ARBA" id="ARBA00004613"/>
    </source>
</evidence>
<dbReference type="Gene3D" id="3.20.20.370">
    <property type="entry name" value="Glycoside hydrolase/deacetylase"/>
    <property type="match status" value="1"/>
</dbReference>
<comment type="caution">
    <text evidence="5">The sequence shown here is derived from an EMBL/GenBank/DDBJ whole genome shotgun (WGS) entry which is preliminary data.</text>
</comment>
<proteinExistence type="predicted"/>
<dbReference type="InterPro" id="IPR051398">
    <property type="entry name" value="Polysacch_Deacetylase"/>
</dbReference>
<dbReference type="PANTHER" id="PTHR34216">
    <property type="match status" value="1"/>
</dbReference>
<name>A0ABT0N9P4_9GAMM</name>
<comment type="subcellular location">
    <subcellularLocation>
        <location evidence="1">Secreted</location>
    </subcellularLocation>
</comment>
<evidence type="ECO:0000259" key="4">
    <source>
        <dbReference type="PROSITE" id="PS51677"/>
    </source>
</evidence>
<keyword evidence="2 3" id="KW-0732">Signal</keyword>
<feature type="signal peptide" evidence="3">
    <location>
        <begin position="1"/>
        <end position="18"/>
    </location>
</feature>
<dbReference type="Pfam" id="PF01522">
    <property type="entry name" value="Polysacc_deac_1"/>
    <property type="match status" value="1"/>
</dbReference>
<dbReference type="Proteomes" id="UP001202831">
    <property type="component" value="Unassembled WGS sequence"/>
</dbReference>
<gene>
    <name evidence="5" type="ORF">L2725_15540</name>
</gene>
<reference evidence="5 6" key="1">
    <citation type="submission" date="2022-01" db="EMBL/GenBank/DDBJ databases">
        <title>Whole genome-based taxonomy of the Shewanellaceae.</title>
        <authorList>
            <person name="Martin-Rodriguez A.J."/>
        </authorList>
    </citation>
    <scope>NUCLEOTIDE SEQUENCE [LARGE SCALE GENOMIC DNA]</scope>
    <source>
        <strain evidence="5 6">DSM 21332</strain>
    </source>
</reference>
<dbReference type="SUPFAM" id="SSF88713">
    <property type="entry name" value="Glycoside hydrolase/deacetylase"/>
    <property type="match status" value="1"/>
</dbReference>
<dbReference type="InterPro" id="IPR011330">
    <property type="entry name" value="Glyco_hydro/deAcase_b/a-brl"/>
</dbReference>
<accession>A0ABT0N9P4</accession>
<dbReference type="CDD" id="cd10973">
    <property type="entry name" value="CE4_DAC_u4_5s"/>
    <property type="match status" value="1"/>
</dbReference>
<dbReference type="InterPro" id="IPR002509">
    <property type="entry name" value="NODB_dom"/>
</dbReference>
<dbReference type="PANTHER" id="PTHR34216:SF3">
    <property type="entry name" value="POLY-BETA-1,6-N-ACETYL-D-GLUCOSAMINE N-DEACETYLASE"/>
    <property type="match status" value="1"/>
</dbReference>
<dbReference type="EMBL" id="JAKIKT010000006">
    <property type="protein sequence ID" value="MCL2915173.1"/>
    <property type="molecule type" value="Genomic_DNA"/>
</dbReference>